<sequence>MSLRAIPASMDPTVVGSIDYELTRVEREHRVSVRLAIESGSRAWGFPSPDSDYDCRFVYVAGLDTYLSPWRTRDVIETPLAGLLDVNGWDLAKALRLLVAGNAVLIEWLMSPIVYRGDARFRDDLRALADEVADRNRVARHYLHLGTKQWELFDRNRSLKKVFYSLRPAMALRWLREHPGAAVAPMHLPTLMDQCDLPAELVAAVAELTELKSRTREMGSGTVPMPIAAFIESEFDLAVTAFPKTADPGLERARTRTAEFFRNEAQSEFVLPREI</sequence>
<organism evidence="1 2">
    <name type="scientific">Nocardia iowensis</name>
    <dbReference type="NCBI Taxonomy" id="204891"/>
    <lineage>
        <taxon>Bacteria</taxon>
        <taxon>Bacillati</taxon>
        <taxon>Actinomycetota</taxon>
        <taxon>Actinomycetes</taxon>
        <taxon>Mycobacteriales</taxon>
        <taxon>Nocardiaceae</taxon>
        <taxon>Nocardia</taxon>
    </lineage>
</organism>
<reference evidence="1 2" key="1">
    <citation type="submission" date="2021-07" db="EMBL/GenBank/DDBJ databases">
        <title>Whole Genome Sequence of Nocardia Iowensis.</title>
        <authorList>
            <person name="Lamm A."/>
            <person name="Collins-Fairclough A.M."/>
            <person name="Bunk B."/>
            <person name="Sproer C."/>
        </authorList>
    </citation>
    <scope>NUCLEOTIDE SEQUENCE [LARGE SCALE GENOMIC DNA]</scope>
    <source>
        <strain evidence="1 2">NRRL 5646</strain>
    </source>
</reference>
<proteinExistence type="predicted"/>
<keyword evidence="2" id="KW-1185">Reference proteome</keyword>
<dbReference type="Pfam" id="PF10127">
    <property type="entry name" value="RlaP"/>
    <property type="match status" value="1"/>
</dbReference>
<protein>
    <submittedName>
        <fullName evidence="1">Nucleotidyltransferase domain-containing protein</fullName>
    </submittedName>
</protein>
<dbReference type="PANTHER" id="PTHR34817">
    <property type="entry name" value="NUCLEOTIDYLTRANSFERASE"/>
    <property type="match status" value="1"/>
</dbReference>
<name>A0ABX8RJK4_NOCIO</name>
<dbReference type="Proteomes" id="UP000694257">
    <property type="component" value="Chromosome"/>
</dbReference>
<dbReference type="RefSeq" id="WP_218470666.1">
    <property type="nucleotide sequence ID" value="NZ_BAABJN010000006.1"/>
</dbReference>
<dbReference type="PANTHER" id="PTHR34817:SF2">
    <property type="entry name" value="NUCLEOTIDYLTRANSFERASE"/>
    <property type="match status" value="1"/>
</dbReference>
<evidence type="ECO:0000313" key="2">
    <source>
        <dbReference type="Proteomes" id="UP000694257"/>
    </source>
</evidence>
<dbReference type="InterPro" id="IPR018775">
    <property type="entry name" value="RlaP"/>
</dbReference>
<dbReference type="EMBL" id="CP078145">
    <property type="protein sequence ID" value="QXN89799.1"/>
    <property type="molecule type" value="Genomic_DNA"/>
</dbReference>
<evidence type="ECO:0000313" key="1">
    <source>
        <dbReference type="EMBL" id="QXN89799.1"/>
    </source>
</evidence>
<accession>A0ABX8RJK4</accession>
<gene>
    <name evidence="1" type="ORF">KV110_30695</name>
</gene>